<dbReference type="InterPro" id="IPR003340">
    <property type="entry name" value="B3_DNA-bd"/>
</dbReference>
<dbReference type="Gene3D" id="2.40.330.10">
    <property type="entry name" value="DNA-binding pseudobarrel domain"/>
    <property type="match status" value="1"/>
</dbReference>
<organism evidence="6 7">
    <name type="scientific">Hevea brasiliensis</name>
    <name type="common">Para rubber tree</name>
    <name type="synonym">Siphonia brasiliensis</name>
    <dbReference type="NCBI Taxonomy" id="3981"/>
    <lineage>
        <taxon>Eukaryota</taxon>
        <taxon>Viridiplantae</taxon>
        <taxon>Streptophyta</taxon>
        <taxon>Embryophyta</taxon>
        <taxon>Tracheophyta</taxon>
        <taxon>Spermatophyta</taxon>
        <taxon>Magnoliopsida</taxon>
        <taxon>eudicotyledons</taxon>
        <taxon>Gunneridae</taxon>
        <taxon>Pentapetalae</taxon>
        <taxon>rosids</taxon>
        <taxon>fabids</taxon>
        <taxon>Malpighiales</taxon>
        <taxon>Euphorbiaceae</taxon>
        <taxon>Crotonoideae</taxon>
        <taxon>Micrandreae</taxon>
        <taxon>Hevea</taxon>
    </lineage>
</organism>
<gene>
    <name evidence="6" type="ORF">GH714_005066</name>
</gene>
<evidence type="ECO:0000256" key="1">
    <source>
        <dbReference type="ARBA" id="ARBA00004123"/>
    </source>
</evidence>
<dbReference type="GO" id="GO:0005634">
    <property type="term" value="C:nucleus"/>
    <property type="evidence" value="ECO:0007669"/>
    <property type="project" value="UniProtKB-SubCell"/>
</dbReference>
<keyword evidence="3" id="KW-0238">DNA-binding</keyword>
<dbReference type="CDD" id="cd10017">
    <property type="entry name" value="B3_DNA"/>
    <property type="match status" value="1"/>
</dbReference>
<dbReference type="InterPro" id="IPR015300">
    <property type="entry name" value="DNA-bd_pseudobarrel_sf"/>
</dbReference>
<name>A0A6A6KXS8_HEVBR</name>
<accession>A0A6A6KXS8</accession>
<evidence type="ECO:0000256" key="5">
    <source>
        <dbReference type="ARBA" id="ARBA00023242"/>
    </source>
</evidence>
<dbReference type="EMBL" id="JAAGAX010000013">
    <property type="protein sequence ID" value="KAF2293840.1"/>
    <property type="molecule type" value="Genomic_DNA"/>
</dbReference>
<reference evidence="6 7" key="1">
    <citation type="journal article" date="2020" name="Mol. Plant">
        <title>The Chromosome-Based Rubber Tree Genome Provides New Insights into Spurge Genome Evolution and Rubber Biosynthesis.</title>
        <authorList>
            <person name="Liu J."/>
            <person name="Shi C."/>
            <person name="Shi C.C."/>
            <person name="Li W."/>
            <person name="Zhang Q.J."/>
            <person name="Zhang Y."/>
            <person name="Li K."/>
            <person name="Lu H.F."/>
            <person name="Shi C."/>
            <person name="Zhu S.T."/>
            <person name="Xiao Z.Y."/>
            <person name="Nan H."/>
            <person name="Yue Y."/>
            <person name="Zhu X.G."/>
            <person name="Wu Y."/>
            <person name="Hong X.N."/>
            <person name="Fan G.Y."/>
            <person name="Tong Y."/>
            <person name="Zhang D."/>
            <person name="Mao C.L."/>
            <person name="Liu Y.L."/>
            <person name="Hao S.J."/>
            <person name="Liu W.Q."/>
            <person name="Lv M.Q."/>
            <person name="Zhang H.B."/>
            <person name="Liu Y."/>
            <person name="Hu-Tang G.R."/>
            <person name="Wang J.P."/>
            <person name="Wang J.H."/>
            <person name="Sun Y.H."/>
            <person name="Ni S.B."/>
            <person name="Chen W.B."/>
            <person name="Zhang X.C."/>
            <person name="Jiao Y.N."/>
            <person name="Eichler E.E."/>
            <person name="Li G.H."/>
            <person name="Liu X."/>
            <person name="Gao L.Z."/>
        </authorList>
    </citation>
    <scope>NUCLEOTIDE SEQUENCE [LARGE SCALE GENOMIC DNA]</scope>
    <source>
        <strain evidence="7">cv. GT1</strain>
        <tissue evidence="6">Leaf</tissue>
    </source>
</reference>
<evidence type="ECO:0000256" key="4">
    <source>
        <dbReference type="ARBA" id="ARBA00023163"/>
    </source>
</evidence>
<comment type="caution">
    <text evidence="6">The sequence shown here is derived from an EMBL/GenBank/DDBJ whole genome shotgun (WGS) entry which is preliminary data.</text>
</comment>
<keyword evidence="4" id="KW-0804">Transcription</keyword>
<evidence type="ECO:0000313" key="7">
    <source>
        <dbReference type="Proteomes" id="UP000467840"/>
    </source>
</evidence>
<evidence type="ECO:0000256" key="2">
    <source>
        <dbReference type="ARBA" id="ARBA00023015"/>
    </source>
</evidence>
<evidence type="ECO:0000313" key="6">
    <source>
        <dbReference type="EMBL" id="KAF2293840.1"/>
    </source>
</evidence>
<dbReference type="Proteomes" id="UP000467840">
    <property type="component" value="Chromosome 7"/>
</dbReference>
<protein>
    <recommendedName>
        <fullName evidence="8">TF-B3 domain-containing protein</fullName>
    </recommendedName>
</protein>
<sequence>MKKLTRTDVACRLAVPTHFFRGLLLPRFNGTSHFVDLKFKYKNQKMEFRCTKRKTGEYDKPVLTKGWLHFVRRERLKVGDKITLLQEEDQDARTQFTIKVQKKIRLLGKDIWTDIFLKTLPARP</sequence>
<keyword evidence="2" id="KW-0805">Transcription regulation</keyword>
<keyword evidence="5" id="KW-0539">Nucleus</keyword>
<dbReference type="SUPFAM" id="SSF101936">
    <property type="entry name" value="DNA-binding pseudobarrel domain"/>
    <property type="match status" value="1"/>
</dbReference>
<dbReference type="AlphaFoldDB" id="A0A6A6KXS8"/>
<dbReference type="GO" id="GO:0003677">
    <property type="term" value="F:DNA binding"/>
    <property type="evidence" value="ECO:0007669"/>
    <property type="project" value="UniProtKB-KW"/>
</dbReference>
<comment type="subcellular location">
    <subcellularLocation>
        <location evidence="1">Nucleus</location>
    </subcellularLocation>
</comment>
<evidence type="ECO:0000256" key="3">
    <source>
        <dbReference type="ARBA" id="ARBA00023125"/>
    </source>
</evidence>
<evidence type="ECO:0008006" key="8">
    <source>
        <dbReference type="Google" id="ProtNLM"/>
    </source>
</evidence>
<proteinExistence type="predicted"/>
<keyword evidence="7" id="KW-1185">Reference proteome</keyword>